<dbReference type="RefSeq" id="WP_206008970.1">
    <property type="nucleotide sequence ID" value="NZ_CP070619.1"/>
</dbReference>
<evidence type="ECO:0000313" key="2">
    <source>
        <dbReference type="EMBL" id="QSE92492.1"/>
    </source>
</evidence>
<feature type="domain" description="DNA binding HTH" evidence="1">
    <location>
        <begin position="24"/>
        <end position="44"/>
    </location>
</feature>
<sequence>MPPWRIGATPGTSWNCGQHWPARVHAARELGISRSTLQRRLKAYRIQP</sequence>
<name>A0A974W874_9NOCA</name>
<keyword evidence="3" id="KW-1185">Reference proteome</keyword>
<protein>
    <recommendedName>
        <fullName evidence="1">DNA binding HTH domain-containing protein</fullName>
    </recommendedName>
</protein>
<dbReference type="Gene3D" id="1.10.10.60">
    <property type="entry name" value="Homeodomain-like"/>
    <property type="match status" value="1"/>
</dbReference>
<gene>
    <name evidence="2" type="ORF">JWS13_29725</name>
</gene>
<dbReference type="InterPro" id="IPR002197">
    <property type="entry name" value="HTH_Fis"/>
</dbReference>
<dbReference type="Pfam" id="PF02954">
    <property type="entry name" value="HTH_8"/>
    <property type="match status" value="1"/>
</dbReference>
<dbReference type="InterPro" id="IPR009057">
    <property type="entry name" value="Homeodomain-like_sf"/>
</dbReference>
<dbReference type="SUPFAM" id="SSF46689">
    <property type="entry name" value="Homeodomain-like"/>
    <property type="match status" value="1"/>
</dbReference>
<organism evidence="2 3">
    <name type="scientific">Rhodococcus pseudokoreensis</name>
    <dbReference type="NCBI Taxonomy" id="2811421"/>
    <lineage>
        <taxon>Bacteria</taxon>
        <taxon>Bacillati</taxon>
        <taxon>Actinomycetota</taxon>
        <taxon>Actinomycetes</taxon>
        <taxon>Mycobacteriales</taxon>
        <taxon>Nocardiaceae</taxon>
        <taxon>Rhodococcus</taxon>
    </lineage>
</organism>
<evidence type="ECO:0000259" key="1">
    <source>
        <dbReference type="Pfam" id="PF02954"/>
    </source>
</evidence>
<accession>A0A974W874</accession>
<proteinExistence type="predicted"/>
<dbReference type="EMBL" id="CP070619">
    <property type="protein sequence ID" value="QSE92492.1"/>
    <property type="molecule type" value="Genomic_DNA"/>
</dbReference>
<reference evidence="2 3" key="1">
    <citation type="journal article" date="2021" name="Microbiol. Resour. Announc.">
        <title>Complete Genome Sequences of Two Rhodococcus sp. Strains with Large and Linear Chromosomes, Isolated from Apple Rhizosphere.</title>
        <authorList>
            <person name="Benning S."/>
            <person name="Brugnone N."/>
            <person name="Siani R."/>
            <person name="Kublik S."/>
            <person name="Schloter M."/>
            <person name="Rad V."/>
        </authorList>
    </citation>
    <scope>NUCLEOTIDE SEQUENCE [LARGE SCALE GENOMIC DNA]</scope>
    <source>
        <strain evidence="2 3">R79</strain>
    </source>
</reference>
<evidence type="ECO:0000313" key="3">
    <source>
        <dbReference type="Proteomes" id="UP000662986"/>
    </source>
</evidence>
<dbReference type="Proteomes" id="UP000662986">
    <property type="component" value="Chromosome"/>
</dbReference>
<reference evidence="2 3" key="2">
    <citation type="journal article" date="2022" name="Arch. Microbiol.">
        <title>Rhodococcus pseudokoreensis sp. nov. isolated from the rhizosphere of young M26 apple rootstocks.</title>
        <authorList>
            <person name="Kampfer P."/>
            <person name="Glaeser S.P."/>
            <person name="Blom J."/>
            <person name="Wolf J."/>
            <person name="Benning S."/>
            <person name="Schloter M."/>
            <person name="Neumann-Schaal M."/>
        </authorList>
    </citation>
    <scope>NUCLEOTIDE SEQUENCE [LARGE SCALE GENOMIC DNA]</scope>
    <source>
        <strain evidence="2 3">R79</strain>
    </source>
</reference>